<feature type="compositionally biased region" description="Basic and acidic residues" evidence="12">
    <location>
        <begin position="270"/>
        <end position="281"/>
    </location>
</feature>
<dbReference type="CDD" id="cd22393">
    <property type="entry name" value="KH-I_KRR1_rpt1"/>
    <property type="match status" value="1"/>
</dbReference>
<evidence type="ECO:0000256" key="12">
    <source>
        <dbReference type="SAM" id="MobiDB-lite"/>
    </source>
</evidence>
<gene>
    <name evidence="14" type="ORF">TRAPUB_1804</name>
</gene>
<dbReference type="SUPFAM" id="SSF54791">
    <property type="entry name" value="Eukaryotic type KH-domain (KH-domain type I)"/>
    <property type="match status" value="1"/>
</dbReference>
<comment type="function">
    <text evidence="9">Required for 40S ribosome biogenesis. Involved in nucleolar processing of pre-18S ribosomal RNA and ribosome assembly. Essential for vegetative growth.</text>
</comment>
<dbReference type="PIRSF" id="PIRSF006515">
    <property type="entry name" value="KRR1"/>
    <property type="match status" value="1"/>
</dbReference>
<dbReference type="EMBL" id="MNAD01001191">
    <property type="protein sequence ID" value="OJT07338.1"/>
    <property type="molecule type" value="Genomic_DNA"/>
</dbReference>
<dbReference type="InterPro" id="IPR048550">
    <property type="entry name" value="KRR1-like_KH1_euk"/>
</dbReference>
<keyword evidence="4 11" id="KW-0690">Ribosome biogenesis</keyword>
<evidence type="ECO:0000256" key="11">
    <source>
        <dbReference type="PIRNR" id="PIRNR006515"/>
    </source>
</evidence>
<dbReference type="InterPro" id="IPR048549">
    <property type="entry name" value="KRR1-like_KH2_euk"/>
</dbReference>
<comment type="caution">
    <text evidence="14">The sequence shown here is derived from an EMBL/GenBank/DDBJ whole genome shotgun (WGS) entry which is preliminary data.</text>
</comment>
<dbReference type="SMART" id="SM00322">
    <property type="entry name" value="KH"/>
    <property type="match status" value="1"/>
</dbReference>
<dbReference type="PANTHER" id="PTHR12581">
    <property type="entry name" value="HIV-1 REV BINDING PROTEIN 2, 3"/>
    <property type="match status" value="1"/>
</dbReference>
<dbReference type="Proteomes" id="UP000184267">
    <property type="component" value="Unassembled WGS sequence"/>
</dbReference>
<dbReference type="InterPro" id="IPR048548">
    <property type="entry name" value="KRR1-like_KH2"/>
</dbReference>
<dbReference type="CDD" id="cd22394">
    <property type="entry name" value="KH-I_KRR1_rpt2"/>
    <property type="match status" value="1"/>
</dbReference>
<comment type="subcellular location">
    <subcellularLocation>
        <location evidence="1 11">Nucleus</location>
        <location evidence="1 11">Nucleolus</location>
    </subcellularLocation>
</comment>
<keyword evidence="7 11" id="KW-0539">Nucleus</keyword>
<evidence type="ECO:0000256" key="7">
    <source>
        <dbReference type="ARBA" id="ARBA00023242"/>
    </source>
</evidence>
<evidence type="ECO:0000256" key="4">
    <source>
        <dbReference type="ARBA" id="ARBA00022517"/>
    </source>
</evidence>
<dbReference type="Pfam" id="PF21800">
    <property type="entry name" value="KH_KRR1_2nd"/>
    <property type="match status" value="1"/>
</dbReference>
<evidence type="ECO:0000256" key="10">
    <source>
        <dbReference type="ARBA" id="ARBA00025908"/>
    </source>
</evidence>
<evidence type="ECO:0000259" key="13">
    <source>
        <dbReference type="SMART" id="SM00322"/>
    </source>
</evidence>
<accession>A0A1M2VIC6</accession>
<name>A0A1M2VIC6_TRAPU</name>
<keyword evidence="6 11" id="KW-0694">RNA-binding</keyword>
<proteinExistence type="inferred from homology"/>
<dbReference type="GO" id="GO:0032040">
    <property type="term" value="C:small-subunit processome"/>
    <property type="evidence" value="ECO:0007669"/>
    <property type="project" value="TreeGrafter"/>
</dbReference>
<dbReference type="FunFam" id="3.30.1370.10:FF:000011">
    <property type="entry name" value="KRR1 small subunit processome component"/>
    <property type="match status" value="1"/>
</dbReference>
<feature type="compositionally biased region" description="Polar residues" evidence="12">
    <location>
        <begin position="331"/>
        <end position="342"/>
    </location>
</feature>
<evidence type="ECO:0000313" key="15">
    <source>
        <dbReference type="Proteomes" id="UP000184267"/>
    </source>
</evidence>
<evidence type="ECO:0000256" key="6">
    <source>
        <dbReference type="ARBA" id="ARBA00022884"/>
    </source>
</evidence>
<dbReference type="InterPro" id="IPR004087">
    <property type="entry name" value="KH_dom"/>
</dbReference>
<feature type="compositionally biased region" description="Basic and acidic residues" evidence="12">
    <location>
        <begin position="242"/>
        <end position="262"/>
    </location>
</feature>
<keyword evidence="8 11" id="KW-0687">Ribonucleoprotein</keyword>
<evidence type="ECO:0000256" key="3">
    <source>
        <dbReference type="ARBA" id="ARBA00017405"/>
    </source>
</evidence>
<evidence type="ECO:0000256" key="5">
    <source>
        <dbReference type="ARBA" id="ARBA00022552"/>
    </source>
</evidence>
<dbReference type="GO" id="GO:0006364">
    <property type="term" value="P:rRNA processing"/>
    <property type="evidence" value="ECO:0007669"/>
    <property type="project" value="UniProtKB-KW"/>
</dbReference>
<feature type="domain" description="K Homology" evidence="13">
    <location>
        <begin position="131"/>
        <end position="201"/>
    </location>
</feature>
<dbReference type="InterPro" id="IPR041174">
    <property type="entry name" value="KRR1-like_KH1"/>
</dbReference>
<dbReference type="PANTHER" id="PTHR12581:SF0">
    <property type="entry name" value="KRR1 SMALL SUBUNIT PROCESSOME COMPONENT HOMOLOG"/>
    <property type="match status" value="1"/>
</dbReference>
<evidence type="ECO:0000313" key="14">
    <source>
        <dbReference type="EMBL" id="OJT07338.1"/>
    </source>
</evidence>
<sequence>MSVEGSESAPVVNKNKRHRKEKRTFAVLWKIDQFKPEDNKAGPFTEESSFATLFPKYREKYLREVWSAVTQALDTHGISCTLDLIHGSMSVRTTRKTYDPYIILKARDMIKLLARGVAIGQAVKIMSDDIACDIIKIGNVVRNKERFIKRRQRIIGPDGSTLKAIELLTQCYVLVQGNTVSVMGPYKGLKEVRRIVLDCMKNIHPIYRIKELMIKRELAKDPQLATESWDRFLPKFRKRHLKTSEKTAKKNERIQEKDESRKAAGLPTVEEAKKEKKEKKVYTPFPPPQQPRKVDLQLESGEYFLKAHEKEARENRKRKEKVRYQFKTSRHQQLTHFLQQEEVTAERRAKRAEVYVAPEEEAAPTIDEKRKRKRDRTQEQSVDQDTEGHDEKSKKKKKKKRADDEDS</sequence>
<dbReference type="OMA" id="TPDIDKW"/>
<keyword evidence="15" id="KW-1185">Reference proteome</keyword>
<feature type="region of interest" description="Disordered" evidence="12">
    <location>
        <begin position="240"/>
        <end position="294"/>
    </location>
</feature>
<dbReference type="Gene3D" id="3.30.1370.10">
    <property type="entry name" value="K Homology domain, type 1"/>
    <property type="match status" value="2"/>
</dbReference>
<protein>
    <recommendedName>
        <fullName evidence="3 11">KRR1 small subunit processome component</fullName>
    </recommendedName>
    <alternativeName>
        <fullName evidence="11">KRR-R motif-containing protein 1</fullName>
    </alternativeName>
</protein>
<comment type="subunit">
    <text evidence="10">Component of the ribosomal small subunit (SSU) processome composed of at least 40 protein subunits and snoRNA U3. Interacts with snoRNA U3. Interacts with MPP10, KRI1 and with ribosomal proteins RPS1A, RPS4A, RPS4B, RPS8A, RPS8B, RPS11A, RPS11B, RPS13, RPS24, RPS25, RPL4A, RPL7B, RPL8, RPL23, RPL25 and RPL28.</text>
</comment>
<dbReference type="InterPro" id="IPR036612">
    <property type="entry name" value="KH_dom_type_1_sf"/>
</dbReference>
<dbReference type="STRING" id="154538.A0A1M2VIC6"/>
<reference evidence="14 15" key="1">
    <citation type="submission" date="2016-10" db="EMBL/GenBank/DDBJ databases">
        <title>Genome sequence of the basidiomycete white-rot fungus Trametes pubescens.</title>
        <authorList>
            <person name="Makela M.R."/>
            <person name="Granchi Z."/>
            <person name="Peng M."/>
            <person name="De Vries R.P."/>
            <person name="Grigoriev I."/>
            <person name="Riley R."/>
            <person name="Hilden K."/>
        </authorList>
    </citation>
    <scope>NUCLEOTIDE SEQUENCE [LARGE SCALE GENOMIC DNA]</scope>
    <source>
        <strain evidence="14 15">FBCC735</strain>
    </source>
</reference>
<dbReference type="GO" id="GO:0003723">
    <property type="term" value="F:RNA binding"/>
    <property type="evidence" value="ECO:0007669"/>
    <property type="project" value="UniProtKB-KW"/>
</dbReference>
<dbReference type="FunFam" id="3.30.1370.10:FF:000014">
    <property type="entry name" value="KRR1 small subunit processome component"/>
    <property type="match status" value="1"/>
</dbReference>
<dbReference type="OrthoDB" id="441223at2759"/>
<dbReference type="AlphaFoldDB" id="A0A1M2VIC6"/>
<evidence type="ECO:0000256" key="1">
    <source>
        <dbReference type="ARBA" id="ARBA00004604"/>
    </source>
</evidence>
<dbReference type="InterPro" id="IPR024166">
    <property type="entry name" value="rRNA_assembly_KRR1"/>
</dbReference>
<organism evidence="14 15">
    <name type="scientific">Trametes pubescens</name>
    <name type="common">White-rot fungus</name>
    <dbReference type="NCBI Taxonomy" id="154538"/>
    <lineage>
        <taxon>Eukaryota</taxon>
        <taxon>Fungi</taxon>
        <taxon>Dikarya</taxon>
        <taxon>Basidiomycota</taxon>
        <taxon>Agaricomycotina</taxon>
        <taxon>Agaricomycetes</taxon>
        <taxon>Polyporales</taxon>
        <taxon>Polyporaceae</taxon>
        <taxon>Trametes</taxon>
    </lineage>
</organism>
<evidence type="ECO:0000256" key="9">
    <source>
        <dbReference type="ARBA" id="ARBA00024668"/>
    </source>
</evidence>
<comment type="similarity">
    <text evidence="2 11">Belongs to the KRR1 family.</text>
</comment>
<feature type="compositionally biased region" description="Basic and acidic residues" evidence="12">
    <location>
        <begin position="344"/>
        <end position="353"/>
    </location>
</feature>
<feature type="region of interest" description="Disordered" evidence="12">
    <location>
        <begin position="308"/>
        <end position="407"/>
    </location>
</feature>
<evidence type="ECO:0000256" key="8">
    <source>
        <dbReference type="ARBA" id="ARBA00023274"/>
    </source>
</evidence>
<keyword evidence="5 11" id="KW-0698">rRNA processing</keyword>
<dbReference type="Pfam" id="PF17903">
    <property type="entry name" value="KH_KRR1_1st"/>
    <property type="match status" value="1"/>
</dbReference>
<evidence type="ECO:0000256" key="2">
    <source>
        <dbReference type="ARBA" id="ARBA00009344"/>
    </source>
</evidence>